<comment type="caution">
    <text evidence="1">The sequence shown here is derived from an EMBL/GenBank/DDBJ whole genome shotgun (WGS) entry which is preliminary data.</text>
</comment>
<reference evidence="1 2" key="1">
    <citation type="journal article" date="2019" name="Appl. Microbiol. Biotechnol.">
        <title>Genome sequence of Isaria javanica and comparative genome analysis insights into family S53 peptidase evolution in fungal entomopathogens.</title>
        <authorList>
            <person name="Lin R."/>
            <person name="Zhang X."/>
            <person name="Xin B."/>
            <person name="Zou M."/>
            <person name="Gao Y."/>
            <person name="Qin F."/>
            <person name="Hu Q."/>
            <person name="Xie B."/>
            <person name="Cheng X."/>
        </authorList>
    </citation>
    <scope>NUCLEOTIDE SEQUENCE [LARGE SCALE GENOMIC DNA]</scope>
    <source>
        <strain evidence="1 2">IJ1G</strain>
    </source>
</reference>
<evidence type="ECO:0000313" key="1">
    <source>
        <dbReference type="EMBL" id="TQW00650.1"/>
    </source>
</evidence>
<name>A0A545VG99_9HYPO</name>
<dbReference type="STRING" id="43265.A0A545VG99"/>
<gene>
    <name evidence="1" type="ORF">IF1G_00581</name>
</gene>
<organism evidence="1 2">
    <name type="scientific">Cordyceps javanica</name>
    <dbReference type="NCBI Taxonomy" id="43265"/>
    <lineage>
        <taxon>Eukaryota</taxon>
        <taxon>Fungi</taxon>
        <taxon>Dikarya</taxon>
        <taxon>Ascomycota</taxon>
        <taxon>Pezizomycotina</taxon>
        <taxon>Sordariomycetes</taxon>
        <taxon>Hypocreomycetidae</taxon>
        <taxon>Hypocreales</taxon>
        <taxon>Cordycipitaceae</taxon>
        <taxon>Cordyceps</taxon>
    </lineage>
</organism>
<protein>
    <recommendedName>
        <fullName evidence="3">Effector 5</fullName>
    </recommendedName>
</protein>
<accession>A0A545VG99</accession>
<evidence type="ECO:0000313" key="2">
    <source>
        <dbReference type="Proteomes" id="UP000315783"/>
    </source>
</evidence>
<sequence>MRRGIFKVCGLEKLFPKAVLLERLNGKPLFPPRSGQAGLASIAYFKETPVIGTDWYESEVNWVSRTLNLCLFLGGEDFVHKRYIPIKRTEYVFSYLKIRFETQNHLNTAKYHEKPPIMHFSTVLATSSTLAGLSTAGMANETDTSISVLGNVKAATFFGCEKLQPHLNKADCEHMSKIGMAGQGINSLQPNGKAWIGSDGPNTFTFTNRAGSPSPVPVTVVLWAWERDQDYQAMCVNVRRPYITVSLPNAGDDVVVSLADDVVGGFAALENHATALSFAGLVDNTWGEFNTKGDSTVDVSREVNARGSAMSIRASNGCVSNMSECVFVCKNSGADWCGDKDTYQLTNCGHANPGAHTDNDGADGGCSGWGSKGKHLDIDLGHD</sequence>
<dbReference type="EMBL" id="SPUK01000001">
    <property type="protein sequence ID" value="TQW00650.1"/>
    <property type="molecule type" value="Genomic_DNA"/>
</dbReference>
<keyword evidence="2" id="KW-1185">Reference proteome</keyword>
<evidence type="ECO:0008006" key="3">
    <source>
        <dbReference type="Google" id="ProtNLM"/>
    </source>
</evidence>
<dbReference type="Proteomes" id="UP000315783">
    <property type="component" value="Unassembled WGS sequence"/>
</dbReference>
<dbReference type="AlphaFoldDB" id="A0A545VG99"/>
<proteinExistence type="predicted"/>